<evidence type="ECO:0000313" key="1">
    <source>
        <dbReference type="EMBL" id="KAJ8633581.1"/>
    </source>
</evidence>
<comment type="caution">
    <text evidence="1">The sequence shown here is derived from an EMBL/GenBank/DDBJ whole genome shotgun (WGS) entry which is preliminary data.</text>
</comment>
<sequence length="104" mass="11064">MGSYRRNPLPVVSILFIILTSTGPLSVARLFGGEHGLKKEILMFQSLQQGNVPSPGHSNCTNAPGKGRVCPNLDEKNFAAHVPSTAQAPASEEAYSQDRIDSGS</sequence>
<name>A0ACC2LJF2_PERAE</name>
<gene>
    <name evidence="1" type="ORF">MRB53_026917</name>
</gene>
<keyword evidence="2" id="KW-1185">Reference proteome</keyword>
<dbReference type="Proteomes" id="UP001234297">
    <property type="component" value="Chromosome 8"/>
</dbReference>
<organism evidence="1 2">
    <name type="scientific">Persea americana</name>
    <name type="common">Avocado</name>
    <dbReference type="NCBI Taxonomy" id="3435"/>
    <lineage>
        <taxon>Eukaryota</taxon>
        <taxon>Viridiplantae</taxon>
        <taxon>Streptophyta</taxon>
        <taxon>Embryophyta</taxon>
        <taxon>Tracheophyta</taxon>
        <taxon>Spermatophyta</taxon>
        <taxon>Magnoliopsida</taxon>
        <taxon>Magnoliidae</taxon>
        <taxon>Laurales</taxon>
        <taxon>Lauraceae</taxon>
        <taxon>Persea</taxon>
    </lineage>
</organism>
<dbReference type="EMBL" id="CM056816">
    <property type="protein sequence ID" value="KAJ8633581.1"/>
    <property type="molecule type" value="Genomic_DNA"/>
</dbReference>
<protein>
    <submittedName>
        <fullName evidence="1">Uncharacterized protein</fullName>
    </submittedName>
</protein>
<evidence type="ECO:0000313" key="2">
    <source>
        <dbReference type="Proteomes" id="UP001234297"/>
    </source>
</evidence>
<reference evidence="1 2" key="1">
    <citation type="journal article" date="2022" name="Hortic Res">
        <title>A haplotype resolved chromosomal level avocado genome allows analysis of novel avocado genes.</title>
        <authorList>
            <person name="Nath O."/>
            <person name="Fletcher S.J."/>
            <person name="Hayward A."/>
            <person name="Shaw L.M."/>
            <person name="Masouleh A.K."/>
            <person name="Furtado A."/>
            <person name="Henry R.J."/>
            <person name="Mitter N."/>
        </authorList>
    </citation>
    <scope>NUCLEOTIDE SEQUENCE [LARGE SCALE GENOMIC DNA]</scope>
    <source>
        <strain evidence="2">cv. Hass</strain>
    </source>
</reference>
<accession>A0ACC2LJF2</accession>
<proteinExistence type="predicted"/>